<organism evidence="2 3">
    <name type="scientific">Candidatus Yanofskybacteria bacterium RIFCSPHIGHO2_02_FULL_41_11</name>
    <dbReference type="NCBI Taxonomy" id="1802675"/>
    <lineage>
        <taxon>Bacteria</taxon>
        <taxon>Candidatus Yanofskyibacteriota</taxon>
    </lineage>
</organism>
<proteinExistence type="predicted"/>
<evidence type="ECO:0000256" key="1">
    <source>
        <dbReference type="SAM" id="MobiDB-lite"/>
    </source>
</evidence>
<protein>
    <submittedName>
        <fullName evidence="2">Uncharacterized protein</fullName>
    </submittedName>
</protein>
<name>A0A1F8F7T0_9BACT</name>
<reference evidence="2 3" key="1">
    <citation type="journal article" date="2016" name="Nat. Commun.">
        <title>Thousands of microbial genomes shed light on interconnected biogeochemical processes in an aquifer system.</title>
        <authorList>
            <person name="Anantharaman K."/>
            <person name="Brown C.T."/>
            <person name="Hug L.A."/>
            <person name="Sharon I."/>
            <person name="Castelle C.J."/>
            <person name="Probst A.J."/>
            <person name="Thomas B.C."/>
            <person name="Singh A."/>
            <person name="Wilkins M.J."/>
            <person name="Karaoz U."/>
            <person name="Brodie E.L."/>
            <person name="Williams K.H."/>
            <person name="Hubbard S.S."/>
            <person name="Banfield J.F."/>
        </authorList>
    </citation>
    <scope>NUCLEOTIDE SEQUENCE [LARGE SCALE GENOMIC DNA]</scope>
</reference>
<accession>A0A1F8F7T0</accession>
<comment type="caution">
    <text evidence="2">The sequence shown here is derived from an EMBL/GenBank/DDBJ whole genome shotgun (WGS) entry which is preliminary data.</text>
</comment>
<evidence type="ECO:0000313" key="3">
    <source>
        <dbReference type="Proteomes" id="UP000177167"/>
    </source>
</evidence>
<gene>
    <name evidence="2" type="ORF">A3J46_01720</name>
</gene>
<sequence length="382" mass="42528">MNVARLVIYPRVFMSIFLIIGLLTPSISSALINDITGVAQCSLLNGIVSQAISRVVGKAVKLLNDAIDNAIKFFTFGLFGTDKVQVANEDQASVNAKELFKDTISRCIARQILNRMNQGILTLTRKMGRDDGPIFVQNWRNFQTNAQYRGEDIFRAILSNTKLCSYLDKDVKDLFNISTKVSLLGQNIRINDFDSFQVRAGCTLPNNFSFDDYKKDFSGNGGWQAWSRLLEPQNNFYGTLFQSLDEAGKQRALEESGDILETQGHGFTSKRGDNAAESCELRGPSGRCLIYSEVDTPGVIISELSAEALKSELNWIVGVDELNEVIMNMYNVLINRLSDLSGERNKDETSPPIEGDPYLDDDLPSRTPYPEPIPEPTESPLP</sequence>
<feature type="compositionally biased region" description="Pro residues" evidence="1">
    <location>
        <begin position="367"/>
        <end position="382"/>
    </location>
</feature>
<feature type="region of interest" description="Disordered" evidence="1">
    <location>
        <begin position="342"/>
        <end position="382"/>
    </location>
</feature>
<dbReference type="EMBL" id="MGJP01000056">
    <property type="protein sequence ID" value="OGN08678.1"/>
    <property type="molecule type" value="Genomic_DNA"/>
</dbReference>
<evidence type="ECO:0000313" key="2">
    <source>
        <dbReference type="EMBL" id="OGN08678.1"/>
    </source>
</evidence>
<dbReference type="Proteomes" id="UP000177167">
    <property type="component" value="Unassembled WGS sequence"/>
</dbReference>
<dbReference type="AlphaFoldDB" id="A0A1F8F7T0"/>